<evidence type="ECO:0000259" key="2">
    <source>
        <dbReference type="Pfam" id="PF23394"/>
    </source>
</evidence>
<comment type="caution">
    <text evidence="4">The sequence shown here is derived from an EMBL/GenBank/DDBJ whole genome shotgun (WGS) entry which is preliminary data.</text>
</comment>
<gene>
    <name evidence="4" type="ORF">SLS58_000099</name>
</gene>
<feature type="domain" description="DUF7102" evidence="2">
    <location>
        <begin position="673"/>
        <end position="828"/>
    </location>
</feature>
<dbReference type="Pfam" id="PF23395">
    <property type="entry name" value="SAM_6"/>
    <property type="match status" value="1"/>
</dbReference>
<evidence type="ECO:0000313" key="5">
    <source>
        <dbReference type="Proteomes" id="UP001521184"/>
    </source>
</evidence>
<evidence type="ECO:0000259" key="3">
    <source>
        <dbReference type="Pfam" id="PF23395"/>
    </source>
</evidence>
<dbReference type="InterPro" id="IPR057559">
    <property type="entry name" value="SAM_6"/>
</dbReference>
<dbReference type="EMBL" id="JAKEKT020000001">
    <property type="protein sequence ID" value="KAL1651976.1"/>
    <property type="molecule type" value="Genomic_DNA"/>
</dbReference>
<dbReference type="InterPro" id="IPR055528">
    <property type="entry name" value="DUF7102"/>
</dbReference>
<feature type="region of interest" description="Disordered" evidence="1">
    <location>
        <begin position="649"/>
        <end position="669"/>
    </location>
</feature>
<evidence type="ECO:0000256" key="1">
    <source>
        <dbReference type="SAM" id="MobiDB-lite"/>
    </source>
</evidence>
<evidence type="ECO:0000313" key="4">
    <source>
        <dbReference type="EMBL" id="KAL1651976.1"/>
    </source>
</evidence>
<accession>A0ABR3U5T1</accession>
<sequence length="1001" mass="110842">MAAVTRRPDEQALAPDASVLAYARFHHICRDHTRDDPLDSRHLPQAPIFLAQELSDPSGCPGIQLTQPPGTSERLEIDSTAAHVLKSVSALRLPPQVTEAYSLPRLTRQLKVETPLLRIDHELDSIRFRKRDFFSLKNVTLPLEHTDDEQDEGLTWPSRCHNFSREFHDKIASDRIDVQKQTLLYLQSVVKRPDKPEIPDSAPEKRRVVQPVTPPLLPLSPEFTHVPDPSSSSPTGQLQLLSGTTNSTAAEAEALEAEIMKKDKLEESEIPGLKYYTEDPMLWDDAEGLEVDAPEFSLKTRRRAADIKVEVPLMPPANFPPAFQSPAKKVKSVSFPEEILEYTTNPMEIPSKYEDGNAVLDSENDFDAFFEDIAPIAKKAHWRAEHEQLQEADTTKRVEVPHLDFEAPVAPWHAFGLKASLKKEGVSTELKAQSRLLSCCAKEELKLAHKWPESKKQDGELTWWAFPRNLHKAAVAERIQYDAALDQLIGSSASKEDVDIVESGSLAWKLDGLRILDKAEDEDEEILPWCFEPGDDFASLLQKRKLEVANPQAESIKPPTVPMPKESVIHQPQKRQKTDENADLQNDRVESGVMLGGMFSTSSSLDQFMQINSGAMNVEKKTGLRNPAKKQEQEVYRDEATIPDTMEQAAGNTQTPTPIPAPPITKDQPPKPFIISSSLLIQRRELVHAIQKLYPRATLIERDFSKALSTITPNPHVTEPDLLLSPSTGLIVTTLQRIKQRPLPGQQSTAASFQAELAQRAAKLQHLIVLISASLDIATTLPDASDCEALASLQGFAASSRCHITVVYVPGCEADLARWIVGTMEVYGKTSAELAGGGGGMKENIGDDGGGDFSVLKEEESLWELFLRRAGLNAFAAQVVLVRLKKDKGAEGGSGDGSNGEEETAAPYGLGQFVGMDPEERMKAFEGIVADRELLDLGRRGPSPPGQNGCHLGLTLFKNIWTYDETTLRKDEAYNAEAFGFVVVQRFIRDQDLERLANSTA</sequence>
<evidence type="ECO:0008006" key="6">
    <source>
        <dbReference type="Google" id="ProtNLM"/>
    </source>
</evidence>
<organism evidence="4 5">
    <name type="scientific">Diplodia intermedia</name>
    <dbReference type="NCBI Taxonomy" id="856260"/>
    <lineage>
        <taxon>Eukaryota</taxon>
        <taxon>Fungi</taxon>
        <taxon>Dikarya</taxon>
        <taxon>Ascomycota</taxon>
        <taxon>Pezizomycotina</taxon>
        <taxon>Dothideomycetes</taxon>
        <taxon>Dothideomycetes incertae sedis</taxon>
        <taxon>Botryosphaeriales</taxon>
        <taxon>Botryosphaeriaceae</taxon>
        <taxon>Diplodia</taxon>
    </lineage>
</organism>
<feature type="domain" description="SAM-like" evidence="3">
    <location>
        <begin position="858"/>
        <end position="935"/>
    </location>
</feature>
<dbReference type="Proteomes" id="UP001521184">
    <property type="component" value="Unassembled WGS sequence"/>
</dbReference>
<keyword evidence="5" id="KW-1185">Reference proteome</keyword>
<reference evidence="4 5" key="1">
    <citation type="journal article" date="2023" name="Plant Dis.">
        <title>First Report of Diplodia intermedia Causing Canker and Dieback Diseases on Apple Trees in Canada.</title>
        <authorList>
            <person name="Ellouze W."/>
            <person name="Ilyukhin E."/>
            <person name="Sulman M."/>
            <person name="Ali S."/>
        </authorList>
    </citation>
    <scope>NUCLEOTIDE SEQUENCE [LARGE SCALE GENOMIC DNA]</scope>
    <source>
        <strain evidence="4 5">M45-28</strain>
    </source>
</reference>
<dbReference type="Pfam" id="PF23394">
    <property type="entry name" value="DUF7102"/>
    <property type="match status" value="1"/>
</dbReference>
<protein>
    <recommendedName>
        <fullName evidence="6">Nucleoporin nup49</fullName>
    </recommendedName>
</protein>
<name>A0ABR3U5T1_9PEZI</name>
<proteinExistence type="predicted"/>
<feature type="region of interest" description="Disordered" evidence="1">
    <location>
        <begin position="551"/>
        <end position="581"/>
    </location>
</feature>